<keyword evidence="11" id="KW-0869">Chloride channel</keyword>
<dbReference type="InterPro" id="IPR036734">
    <property type="entry name" value="Neur_chan_lig-bd_sf"/>
</dbReference>
<dbReference type="FunFam" id="2.70.170.10:FF:000003">
    <property type="entry name" value="Putative gamma-aminobutyric acid receptor subunit gamma-2"/>
    <property type="match status" value="1"/>
</dbReference>
<dbReference type="OrthoDB" id="203862at2759"/>
<gene>
    <name evidence="21" type="ORF">B4U80_03317</name>
</gene>
<dbReference type="Pfam" id="PF02932">
    <property type="entry name" value="Neur_chan_memb"/>
    <property type="match status" value="1"/>
</dbReference>
<keyword evidence="3 18" id="KW-0812">Transmembrane</keyword>
<evidence type="ECO:0000259" key="19">
    <source>
        <dbReference type="Pfam" id="PF02931"/>
    </source>
</evidence>
<keyword evidence="15" id="KW-1071">Ligand-gated ion channel</keyword>
<reference evidence="21 22" key="1">
    <citation type="journal article" date="2018" name="Gigascience">
        <title>Genomes of trombidid mites reveal novel predicted allergens and laterally-transferred genes associated with secondary metabolism.</title>
        <authorList>
            <person name="Dong X."/>
            <person name="Chaisiri K."/>
            <person name="Xia D."/>
            <person name="Armstrong S.D."/>
            <person name="Fang Y."/>
            <person name="Donnelly M.J."/>
            <person name="Kadowaki T."/>
            <person name="McGarry J.W."/>
            <person name="Darby A.C."/>
            <person name="Makepeace B.L."/>
        </authorList>
    </citation>
    <scope>NUCLEOTIDE SEQUENCE [LARGE SCALE GENOMIC DNA]</scope>
    <source>
        <strain evidence="21">UoL-UT</strain>
    </source>
</reference>
<evidence type="ECO:0000256" key="4">
    <source>
        <dbReference type="ARBA" id="ARBA00022729"/>
    </source>
</evidence>
<accession>A0A443SPH7</accession>
<comment type="subcellular location">
    <subcellularLocation>
        <location evidence="17">Postsynaptic cell membrane</location>
        <topology evidence="17">Multi-pass membrane protein</topology>
    </subcellularLocation>
</comment>
<dbReference type="InterPro" id="IPR001390">
    <property type="entry name" value="GABAAa_rcpt"/>
</dbReference>
<dbReference type="PRINTS" id="PR00252">
    <property type="entry name" value="NRIONCHANNEL"/>
</dbReference>
<dbReference type="AlphaFoldDB" id="A0A443SPH7"/>
<evidence type="ECO:0000256" key="5">
    <source>
        <dbReference type="ARBA" id="ARBA00022989"/>
    </source>
</evidence>
<keyword evidence="2" id="KW-1003">Cell membrane</keyword>
<feature type="transmembrane region" description="Helical" evidence="18">
    <location>
        <begin position="346"/>
        <end position="368"/>
    </location>
</feature>
<dbReference type="GO" id="GO:0099095">
    <property type="term" value="F:ligand-gated monoatomic anion channel activity"/>
    <property type="evidence" value="ECO:0007669"/>
    <property type="project" value="UniProtKB-ARBA"/>
</dbReference>
<keyword evidence="22" id="KW-1185">Reference proteome</keyword>
<evidence type="ECO:0000256" key="12">
    <source>
        <dbReference type="ARBA" id="ARBA00023180"/>
    </source>
</evidence>
<dbReference type="STRING" id="299467.A0A443SPH7"/>
<evidence type="ECO:0000256" key="3">
    <source>
        <dbReference type="ARBA" id="ARBA00022692"/>
    </source>
</evidence>
<dbReference type="InterPro" id="IPR006202">
    <property type="entry name" value="Neur_chan_lig-bd"/>
</dbReference>
<dbReference type="EMBL" id="NCKV01000920">
    <property type="protein sequence ID" value="RWS29431.1"/>
    <property type="molecule type" value="Genomic_DNA"/>
</dbReference>
<dbReference type="InterPro" id="IPR038050">
    <property type="entry name" value="Neuro_actylchol_rec"/>
</dbReference>
<keyword evidence="10" id="KW-0675">Receptor</keyword>
<dbReference type="PROSITE" id="PS00236">
    <property type="entry name" value="NEUROTR_ION_CHANNEL"/>
    <property type="match status" value="1"/>
</dbReference>
<dbReference type="NCBIfam" id="TIGR00860">
    <property type="entry name" value="LIC"/>
    <property type="match status" value="1"/>
</dbReference>
<evidence type="ECO:0000313" key="22">
    <source>
        <dbReference type="Proteomes" id="UP000288716"/>
    </source>
</evidence>
<protein>
    <submittedName>
        <fullName evidence="21">Putative GABA-gated ion channel-like protein</fullName>
    </submittedName>
</protein>
<keyword evidence="8 18" id="KW-0472">Membrane</keyword>
<keyword evidence="16 18" id="KW-0407">Ion channel</keyword>
<evidence type="ECO:0000256" key="9">
    <source>
        <dbReference type="ARBA" id="ARBA00023157"/>
    </source>
</evidence>
<dbReference type="PANTHER" id="PTHR18945">
    <property type="entry name" value="NEUROTRANSMITTER GATED ION CHANNEL"/>
    <property type="match status" value="1"/>
</dbReference>
<dbReference type="GO" id="GO:0045211">
    <property type="term" value="C:postsynaptic membrane"/>
    <property type="evidence" value="ECO:0007669"/>
    <property type="project" value="UniProtKB-SubCell"/>
</dbReference>
<comment type="similarity">
    <text evidence="18">Belongs to the ligand-gated ion channel (TC 1.A.9) family.</text>
</comment>
<evidence type="ECO:0000256" key="14">
    <source>
        <dbReference type="ARBA" id="ARBA00023257"/>
    </source>
</evidence>
<dbReference type="InterPro" id="IPR006201">
    <property type="entry name" value="Neur_channel"/>
</dbReference>
<evidence type="ECO:0000256" key="7">
    <source>
        <dbReference type="ARBA" id="ARBA00023065"/>
    </source>
</evidence>
<keyword evidence="1 18" id="KW-0813">Transport</keyword>
<dbReference type="InterPro" id="IPR018000">
    <property type="entry name" value="Neurotransmitter_ion_chnl_CS"/>
</dbReference>
<dbReference type="InterPro" id="IPR036719">
    <property type="entry name" value="Neuro-gated_channel_TM_sf"/>
</dbReference>
<evidence type="ECO:0000256" key="17">
    <source>
        <dbReference type="ARBA" id="ARBA00034104"/>
    </source>
</evidence>
<keyword evidence="14" id="KW-0628">Postsynaptic cell membrane</keyword>
<evidence type="ECO:0000256" key="10">
    <source>
        <dbReference type="ARBA" id="ARBA00023170"/>
    </source>
</evidence>
<dbReference type="GO" id="GO:0005230">
    <property type="term" value="F:extracellular ligand-gated monoatomic ion channel activity"/>
    <property type="evidence" value="ECO:0007669"/>
    <property type="project" value="InterPro"/>
</dbReference>
<evidence type="ECO:0000256" key="11">
    <source>
        <dbReference type="ARBA" id="ARBA00023173"/>
    </source>
</evidence>
<evidence type="ECO:0000256" key="8">
    <source>
        <dbReference type="ARBA" id="ARBA00023136"/>
    </source>
</evidence>
<name>A0A443SPH7_9ACAR</name>
<keyword evidence="12" id="KW-0325">Glycoprotein</keyword>
<feature type="domain" description="Neurotransmitter-gated ion-channel transmembrane" evidence="20">
    <location>
        <begin position="288"/>
        <end position="558"/>
    </location>
</feature>
<dbReference type="PRINTS" id="PR00253">
    <property type="entry name" value="GABAARECEPTR"/>
</dbReference>
<evidence type="ECO:0000256" key="13">
    <source>
        <dbReference type="ARBA" id="ARBA00023214"/>
    </source>
</evidence>
<dbReference type="PRINTS" id="PR01079">
    <property type="entry name" value="GABAARALPHA"/>
</dbReference>
<dbReference type="InterPro" id="IPR006029">
    <property type="entry name" value="Neurotrans-gated_channel_TM"/>
</dbReference>
<dbReference type="VEuPathDB" id="VectorBase:LDEU002607"/>
<keyword evidence="13" id="KW-0868">Chloride</keyword>
<dbReference type="CDD" id="cd19049">
    <property type="entry name" value="LGIC_TM_anion"/>
    <property type="match status" value="1"/>
</dbReference>
<evidence type="ECO:0000313" key="21">
    <source>
        <dbReference type="EMBL" id="RWS29431.1"/>
    </source>
</evidence>
<organism evidence="21 22">
    <name type="scientific">Leptotrombidium deliense</name>
    <dbReference type="NCBI Taxonomy" id="299467"/>
    <lineage>
        <taxon>Eukaryota</taxon>
        <taxon>Metazoa</taxon>
        <taxon>Ecdysozoa</taxon>
        <taxon>Arthropoda</taxon>
        <taxon>Chelicerata</taxon>
        <taxon>Arachnida</taxon>
        <taxon>Acari</taxon>
        <taxon>Acariformes</taxon>
        <taxon>Trombidiformes</taxon>
        <taxon>Prostigmata</taxon>
        <taxon>Anystina</taxon>
        <taxon>Parasitengona</taxon>
        <taxon>Trombiculoidea</taxon>
        <taxon>Trombiculidae</taxon>
        <taxon>Leptotrombidium</taxon>
    </lineage>
</organism>
<dbReference type="Gene3D" id="2.70.170.10">
    <property type="entry name" value="Neurotransmitter-gated ion-channel ligand-binding domain"/>
    <property type="match status" value="1"/>
</dbReference>
<sequence length="580" mass="67628">MPEITSFSQFNSRQIDESGITFKGTFRNNLPIETILKQDRIHNISKVLSTLLSHYDANQRPDYGGPATVITSNMHIRSMGPMSELNMEYSLDCYFRQKWFDRRLKYEGSFDSLSLNINMLEKIWKPDTYFHNGKGSYLHTITRPNKFLRIYKEGQVYYSMRLTVKARCPMQLQSFPMDKQSCPLIFGSCKYTLSLTLSLFLIINSYKDNELRYEWDSKDPVSLPVDMKMSQFDLIEYPIRNGTSVFKRGESTKIDSTFNSLSLNTGAYSMLQVNFNLRRHTGYFLIQVYVPCALIVILSWVSFWINREATADRVGLGITSVLTLSTFGLDTRTDLPKVPYPTALDWFVNMCFAFVMSSILEFAGVHYFTKIGSGEVPLIEIDEDWAEERLEDNEDTLHIIAPPKDFLGADGNESKNYNSELNTDAYLEHNYCPKHDRYFQSENYPISANAMEDVDEFIGKTEIDGEDDEYEDYDSEDIETNNKNENNDRVQRVWKLLKSVADCCYQFYNCFIGSEEYRNRLRNRRARGRGIVNSVSIIDKASRILFPLSFALLNLFYWLMYYSERNAPFHNWNNRRNELN</sequence>
<keyword evidence="6" id="KW-0770">Synapse</keyword>
<feature type="transmembrane region" description="Helical" evidence="18">
    <location>
        <begin position="544"/>
        <end position="562"/>
    </location>
</feature>
<evidence type="ECO:0000256" key="16">
    <source>
        <dbReference type="ARBA" id="ARBA00023303"/>
    </source>
</evidence>
<evidence type="ECO:0000256" key="18">
    <source>
        <dbReference type="RuleBase" id="RU000687"/>
    </source>
</evidence>
<evidence type="ECO:0000259" key="20">
    <source>
        <dbReference type="Pfam" id="PF02932"/>
    </source>
</evidence>
<feature type="transmembrane region" description="Helical" evidence="18">
    <location>
        <begin position="283"/>
        <end position="305"/>
    </location>
</feature>
<keyword evidence="9" id="KW-1015">Disulfide bond</keyword>
<dbReference type="Gene3D" id="1.20.58.390">
    <property type="entry name" value="Neurotransmitter-gated ion-channel transmembrane domain"/>
    <property type="match status" value="1"/>
</dbReference>
<dbReference type="GO" id="GO:0004890">
    <property type="term" value="F:GABA-A receptor activity"/>
    <property type="evidence" value="ECO:0007669"/>
    <property type="project" value="InterPro"/>
</dbReference>
<evidence type="ECO:0000256" key="2">
    <source>
        <dbReference type="ARBA" id="ARBA00022475"/>
    </source>
</evidence>
<keyword evidence="4" id="KW-0732">Signal</keyword>
<proteinExistence type="inferred from homology"/>
<evidence type="ECO:0000256" key="15">
    <source>
        <dbReference type="ARBA" id="ARBA00023286"/>
    </source>
</evidence>
<keyword evidence="7 18" id="KW-0406">Ion transport</keyword>
<dbReference type="SUPFAM" id="SSF63712">
    <property type="entry name" value="Nicotinic receptor ligand binding domain-like"/>
    <property type="match status" value="1"/>
</dbReference>
<evidence type="ECO:0000256" key="6">
    <source>
        <dbReference type="ARBA" id="ARBA00023018"/>
    </source>
</evidence>
<evidence type="ECO:0000256" key="1">
    <source>
        <dbReference type="ARBA" id="ARBA00022448"/>
    </source>
</evidence>
<dbReference type="Pfam" id="PF02931">
    <property type="entry name" value="Neur_chan_LBD"/>
    <property type="match status" value="1"/>
</dbReference>
<dbReference type="Proteomes" id="UP000288716">
    <property type="component" value="Unassembled WGS sequence"/>
</dbReference>
<dbReference type="GO" id="GO:0005254">
    <property type="term" value="F:chloride channel activity"/>
    <property type="evidence" value="ECO:0007669"/>
    <property type="project" value="UniProtKB-KW"/>
</dbReference>
<keyword evidence="5 18" id="KW-1133">Transmembrane helix</keyword>
<dbReference type="CDD" id="cd19007">
    <property type="entry name" value="LGIC_ECD_GABAR_GRD-like"/>
    <property type="match status" value="1"/>
</dbReference>
<dbReference type="InterPro" id="IPR006028">
    <property type="entry name" value="GABAA/Glycine_rcpt"/>
</dbReference>
<comment type="caution">
    <text evidence="21">The sequence shown here is derived from an EMBL/GenBank/DDBJ whole genome shotgun (WGS) entry which is preliminary data.</text>
</comment>
<dbReference type="GO" id="GO:0034707">
    <property type="term" value="C:chloride channel complex"/>
    <property type="evidence" value="ECO:0007669"/>
    <property type="project" value="UniProtKB-KW"/>
</dbReference>
<feature type="domain" description="Neurotransmitter-gated ion-channel ligand-binding" evidence="19">
    <location>
        <begin position="46"/>
        <end position="281"/>
    </location>
</feature>
<dbReference type="SUPFAM" id="SSF90112">
    <property type="entry name" value="Neurotransmitter-gated ion-channel transmembrane pore"/>
    <property type="match status" value="1"/>
</dbReference>
<comment type="caution">
    <text evidence="18">Lacks conserved residue(s) required for the propagation of feature annotation.</text>
</comment>